<dbReference type="STRING" id="319225.Plut_0691"/>
<accession>Q3B512</accession>
<reference evidence="2" key="1">
    <citation type="submission" date="2005-08" db="EMBL/GenBank/DDBJ databases">
        <title>Complete sequence of Pelodictyon luteolum DSM 273.</title>
        <authorList>
            <consortium name="US DOE Joint Genome Institute"/>
            <person name="Copeland A."/>
            <person name="Lucas S."/>
            <person name="Lapidus A."/>
            <person name="Barry K."/>
            <person name="Detter J.C."/>
            <person name="Glavina T."/>
            <person name="Hammon N."/>
            <person name="Israni S."/>
            <person name="Pitluck S."/>
            <person name="Bryant D."/>
            <person name="Schmutz J."/>
            <person name="Larimer F."/>
            <person name="Land M."/>
            <person name="Kyrpides N."/>
            <person name="Ivanova N."/>
            <person name="Richardson P."/>
        </authorList>
    </citation>
    <scope>NUCLEOTIDE SEQUENCE [LARGE SCALE GENOMIC DNA]</scope>
    <source>
        <strain evidence="2">DSM 273 / BCRC 81028 / 2530</strain>
    </source>
</reference>
<organism evidence="1 2">
    <name type="scientific">Chlorobium luteolum (strain DSM 273 / BCRC 81028 / 2530)</name>
    <name type="common">Pelodictyon luteolum</name>
    <dbReference type="NCBI Taxonomy" id="319225"/>
    <lineage>
        <taxon>Bacteria</taxon>
        <taxon>Pseudomonadati</taxon>
        <taxon>Chlorobiota</taxon>
        <taxon>Chlorobiia</taxon>
        <taxon>Chlorobiales</taxon>
        <taxon>Chlorobiaceae</taxon>
        <taxon>Chlorobium/Pelodictyon group</taxon>
        <taxon>Pelodictyon</taxon>
    </lineage>
</organism>
<keyword evidence="2" id="KW-1185">Reference proteome</keyword>
<gene>
    <name evidence="1" type="ordered locus">Plut_0691</name>
</gene>
<proteinExistence type="predicted"/>
<dbReference type="Proteomes" id="UP000002709">
    <property type="component" value="Chromosome"/>
</dbReference>
<name>Q3B512_CHLL3</name>
<sequence>MASKQDMNTMREEAMNSFRRRDKANRDLVEEVNAMIHRFREEHREMAARLASNAERLHASLSVDEQDRMKDYSAMMGNIQKELHAVRDTVSSYRTEAASMMQGFAGDRSAMSTELHAMLDDATASRMDSEQIRLGEFGEMMAGIREYNKSLQMDVVDIFASTNAMLERFAGEHEQMAEELKDGLEKTRHEGSEYTKELLAGIRKRMLEISNENLEAAEAVRKGLAGSEAVRMDEYNSLFSRISSEVEALRQSTSAMLKRFSEERAADSAGWPELEGVAVSPQEEVAAVAEVFQDAAPLQEPAPVAEPEAAVNEEPEVQEEAVVAQVAGDSLEERVLAYINSSTEGVRVSDMEKPLGETRMKIGVAARNLLDEGKVSKVENFYHPLGH</sequence>
<protein>
    <submittedName>
        <fullName evidence="1">Uncharacterized protein</fullName>
    </submittedName>
</protein>
<evidence type="ECO:0000313" key="2">
    <source>
        <dbReference type="Proteomes" id="UP000002709"/>
    </source>
</evidence>
<dbReference type="HOGENOM" id="CLU_713406_0_0_10"/>
<dbReference type="AlphaFoldDB" id="Q3B512"/>
<dbReference type="EMBL" id="CP000096">
    <property type="protein sequence ID" value="ABB23569.1"/>
    <property type="molecule type" value="Genomic_DNA"/>
</dbReference>
<evidence type="ECO:0000313" key="1">
    <source>
        <dbReference type="EMBL" id="ABB23569.1"/>
    </source>
</evidence>
<dbReference type="KEGG" id="plt:Plut_0691"/>
<dbReference type="eggNOG" id="ENOG5033TS3">
    <property type="taxonomic scope" value="Bacteria"/>
</dbReference>